<gene>
    <name evidence="2" type="ORF">DK846_00550</name>
</gene>
<organism evidence="2 3">
    <name type="scientific">Methanospirillum lacunae</name>
    <dbReference type="NCBI Taxonomy" id="668570"/>
    <lineage>
        <taxon>Archaea</taxon>
        <taxon>Methanobacteriati</taxon>
        <taxon>Methanobacteriota</taxon>
        <taxon>Stenosarchaea group</taxon>
        <taxon>Methanomicrobia</taxon>
        <taxon>Methanomicrobiales</taxon>
        <taxon>Methanospirillaceae</taxon>
        <taxon>Methanospirillum</taxon>
    </lineage>
</organism>
<evidence type="ECO:0000313" key="3">
    <source>
        <dbReference type="Proteomes" id="UP000245657"/>
    </source>
</evidence>
<comment type="caution">
    <text evidence="2">The sequence shown here is derived from an EMBL/GenBank/DDBJ whole genome shotgun (WGS) entry which is preliminary data.</text>
</comment>
<accession>A0A2V2N7L5</accession>
<name>A0A2V2N7L5_9EURY</name>
<keyword evidence="3" id="KW-1185">Reference proteome</keyword>
<sequence>MTRSDVIKAVLVFILILLVIPLALAEPMTVTVTTTDGPKSWSPQDETPGSYISVTKTGSSDITTSGEVITYGIAEAIGKGTESIVIVKIYNNSEMADPNKPGVLQVLNPGEERYFSDQITKGQTEQYVRVSWNQPSALNLSIYTPDGEYGPYHDDTDGKEDQTIFLKIDSPEGLDPGRWYYRVHGDQLQNPIPFQIETWRK</sequence>
<evidence type="ECO:0000256" key="1">
    <source>
        <dbReference type="SAM" id="MobiDB-lite"/>
    </source>
</evidence>
<protein>
    <submittedName>
        <fullName evidence="2">Uncharacterized protein</fullName>
    </submittedName>
</protein>
<feature type="region of interest" description="Disordered" evidence="1">
    <location>
        <begin position="33"/>
        <end position="54"/>
    </location>
</feature>
<dbReference type="Proteomes" id="UP000245657">
    <property type="component" value="Unassembled WGS sequence"/>
</dbReference>
<evidence type="ECO:0000313" key="2">
    <source>
        <dbReference type="EMBL" id="PWR73696.1"/>
    </source>
</evidence>
<dbReference type="RefSeq" id="WP_109966977.1">
    <property type="nucleotide sequence ID" value="NZ_CP176093.1"/>
</dbReference>
<dbReference type="EMBL" id="QGMY01000002">
    <property type="protein sequence ID" value="PWR73696.1"/>
    <property type="molecule type" value="Genomic_DNA"/>
</dbReference>
<dbReference type="GeneID" id="97549013"/>
<dbReference type="OrthoDB" id="148333at2157"/>
<dbReference type="AlphaFoldDB" id="A0A2V2N7L5"/>
<reference evidence="2 3" key="1">
    <citation type="submission" date="2018-05" db="EMBL/GenBank/DDBJ databases">
        <title>Draft genome of Methanospirillum lacunae Ki8-1.</title>
        <authorList>
            <person name="Dueholm M.S."/>
            <person name="Nielsen P.H."/>
            <person name="Bakmann L.F."/>
            <person name="Otzen D.E."/>
        </authorList>
    </citation>
    <scope>NUCLEOTIDE SEQUENCE [LARGE SCALE GENOMIC DNA]</scope>
    <source>
        <strain evidence="2 3">Ki8-1</strain>
    </source>
</reference>
<proteinExistence type="predicted"/>